<evidence type="ECO:0000256" key="3">
    <source>
        <dbReference type="ARBA" id="ARBA00022723"/>
    </source>
</evidence>
<evidence type="ECO:0000256" key="5">
    <source>
        <dbReference type="ARBA" id="ARBA00022842"/>
    </source>
</evidence>
<dbReference type="OrthoDB" id="9785695at2"/>
<keyword evidence="4 7" id="KW-0378">Hydrolase</keyword>
<dbReference type="Pfam" id="PF00459">
    <property type="entry name" value="Inositol_P"/>
    <property type="match status" value="1"/>
</dbReference>
<sequence>MSALPAGFPRDAVMEAAIAAADVARTVVLPFFRRGVTADDKGDSSPVTIADRTAECAIRAVLSERLPGFGVMGEEFGLEGGESPYRWVIDPVDGTRAFLTGRPTFGTLIALLHDGVPVLGLIDQPVTGERWIGLRGEATRYISTLPGRAGTRGCPDVAYAELSCTAPEILDPPHLPGFHALAGAVKRTSWGGDCYAYGLLALGQIDIIAECTMKIWDWAALVPVVEGAGGSMTDWSGRPLHANGDGTVLAVGNAALVPRITALLGSSAGAL</sequence>
<dbReference type="EMBL" id="CP023036">
    <property type="protein sequence ID" value="AXY23163.1"/>
    <property type="molecule type" value="Genomic_DNA"/>
</dbReference>
<feature type="binding site" evidence="6">
    <location>
        <position position="217"/>
    </location>
    <ligand>
        <name>Mg(2+)</name>
        <dbReference type="ChEBI" id="CHEBI:18420"/>
        <label>1</label>
        <note>catalytic</note>
    </ligand>
</feature>
<dbReference type="Gene3D" id="3.30.540.10">
    <property type="entry name" value="Fructose-1,6-Bisphosphatase, subunit A, domain 1"/>
    <property type="match status" value="1"/>
</dbReference>
<dbReference type="RefSeq" id="WP_118963191.1">
    <property type="nucleotide sequence ID" value="NZ_CP023036.1"/>
</dbReference>
<feature type="binding site" evidence="6">
    <location>
        <position position="93"/>
    </location>
    <ligand>
        <name>Mg(2+)</name>
        <dbReference type="ChEBI" id="CHEBI:18420"/>
        <label>2</label>
    </ligand>
</feature>
<evidence type="ECO:0000256" key="2">
    <source>
        <dbReference type="ARBA" id="ARBA00009759"/>
    </source>
</evidence>
<evidence type="ECO:0000256" key="6">
    <source>
        <dbReference type="PIRSR" id="PIRSR600760-2"/>
    </source>
</evidence>
<keyword evidence="5 6" id="KW-0460">Magnesium</keyword>
<dbReference type="SUPFAM" id="SSF56655">
    <property type="entry name" value="Carbohydrate phosphatase"/>
    <property type="match status" value="1"/>
</dbReference>
<dbReference type="PRINTS" id="PR00377">
    <property type="entry name" value="IMPHPHTASES"/>
</dbReference>
<keyword evidence="8" id="KW-1185">Reference proteome</keyword>
<proteinExistence type="inferred from homology"/>
<keyword evidence="3 6" id="KW-0479">Metal-binding</keyword>
<feature type="binding site" evidence="6">
    <location>
        <position position="74"/>
    </location>
    <ligand>
        <name>Mg(2+)</name>
        <dbReference type="ChEBI" id="CHEBI:18420"/>
        <label>1</label>
        <note>catalytic</note>
    </ligand>
</feature>
<feature type="binding site" evidence="6">
    <location>
        <position position="90"/>
    </location>
    <ligand>
        <name>Mg(2+)</name>
        <dbReference type="ChEBI" id="CHEBI:18420"/>
        <label>2</label>
    </ligand>
</feature>
<dbReference type="Proteomes" id="UP000264120">
    <property type="component" value="Chromosome"/>
</dbReference>
<dbReference type="PANTHER" id="PTHR43200">
    <property type="entry name" value="PHOSPHATASE"/>
    <property type="match status" value="1"/>
</dbReference>
<evidence type="ECO:0000256" key="1">
    <source>
        <dbReference type="ARBA" id="ARBA00001946"/>
    </source>
</evidence>
<gene>
    <name evidence="7" type="primary">hisN</name>
    <name evidence="7" type="ORF">CD178_02415</name>
</gene>
<evidence type="ECO:0000313" key="7">
    <source>
        <dbReference type="EMBL" id="AXY23163.1"/>
    </source>
</evidence>
<dbReference type="Gene3D" id="3.40.190.80">
    <property type="match status" value="1"/>
</dbReference>
<dbReference type="InterPro" id="IPR020583">
    <property type="entry name" value="Inositol_monoP_metal-BS"/>
</dbReference>
<dbReference type="GO" id="GO:0000105">
    <property type="term" value="P:L-histidine biosynthetic process"/>
    <property type="evidence" value="ECO:0007669"/>
    <property type="project" value="TreeGrafter"/>
</dbReference>
<dbReference type="InterPro" id="IPR051090">
    <property type="entry name" value="Inositol_monoP_superfamily"/>
</dbReference>
<name>A0A347WE70_9PROT</name>
<dbReference type="KEGG" id="ksc:CD178_02415"/>
<protein>
    <submittedName>
        <fullName evidence="7">Histidinol-phosphatase</fullName>
        <ecNumber evidence="7">3.1.3.15</ecNumber>
    </submittedName>
</protein>
<reference evidence="7 8" key="1">
    <citation type="submission" date="2017-08" db="EMBL/GenBank/DDBJ databases">
        <title>Complete genome sequence of Gluconacetobacter saccharivorans CV1 isolated from Fermented Vinegar.</title>
        <authorList>
            <person name="Kim S.-Y."/>
        </authorList>
    </citation>
    <scope>NUCLEOTIDE SEQUENCE [LARGE SCALE GENOMIC DNA]</scope>
    <source>
        <strain evidence="7 8">CV1</strain>
    </source>
</reference>
<dbReference type="GO" id="GO:0004401">
    <property type="term" value="F:histidinol-phosphatase activity"/>
    <property type="evidence" value="ECO:0007669"/>
    <property type="project" value="UniProtKB-EC"/>
</dbReference>
<dbReference type="GO" id="GO:0046872">
    <property type="term" value="F:metal ion binding"/>
    <property type="evidence" value="ECO:0007669"/>
    <property type="project" value="UniProtKB-KW"/>
</dbReference>
<organism evidence="7 8">
    <name type="scientific">Komagataeibacter saccharivorans</name>
    <dbReference type="NCBI Taxonomy" id="265959"/>
    <lineage>
        <taxon>Bacteria</taxon>
        <taxon>Pseudomonadati</taxon>
        <taxon>Pseudomonadota</taxon>
        <taxon>Alphaproteobacteria</taxon>
        <taxon>Acetobacterales</taxon>
        <taxon>Acetobacteraceae</taxon>
        <taxon>Komagataeibacter</taxon>
    </lineage>
</organism>
<evidence type="ECO:0000313" key="8">
    <source>
        <dbReference type="Proteomes" id="UP000264120"/>
    </source>
</evidence>
<evidence type="ECO:0000256" key="4">
    <source>
        <dbReference type="ARBA" id="ARBA00022801"/>
    </source>
</evidence>
<dbReference type="PROSITE" id="PS00629">
    <property type="entry name" value="IMP_1"/>
    <property type="match status" value="1"/>
</dbReference>
<comment type="cofactor">
    <cofactor evidence="1 6">
        <name>Mg(2+)</name>
        <dbReference type="ChEBI" id="CHEBI:18420"/>
    </cofactor>
</comment>
<dbReference type="EC" id="3.1.3.15" evidence="7"/>
<dbReference type="PANTHER" id="PTHR43200:SF6">
    <property type="entry name" value="3'(2'),5'-BISPHOSPHATE NUCLEOTIDASE"/>
    <property type="match status" value="1"/>
</dbReference>
<dbReference type="CDD" id="cd01641">
    <property type="entry name" value="Bacterial_IMPase_like_1"/>
    <property type="match status" value="1"/>
</dbReference>
<accession>A0A347WE70</accession>
<dbReference type="AlphaFoldDB" id="A0A347WE70"/>
<comment type="similarity">
    <text evidence="2">Belongs to the inositol monophosphatase superfamily.</text>
</comment>
<dbReference type="InterPro" id="IPR000760">
    <property type="entry name" value="Inositol_monophosphatase-like"/>
</dbReference>